<dbReference type="SMART" id="SM00013">
    <property type="entry name" value="LRRNT"/>
    <property type="match status" value="1"/>
</dbReference>
<dbReference type="InterPro" id="IPR050541">
    <property type="entry name" value="LRR_TM_domain-containing"/>
</dbReference>
<dbReference type="PROSITE" id="PS51450">
    <property type="entry name" value="LRR"/>
    <property type="match status" value="2"/>
</dbReference>
<evidence type="ECO:0000313" key="13">
    <source>
        <dbReference type="EMBL" id="KRX50492.1"/>
    </source>
</evidence>
<keyword evidence="6 11" id="KW-1133">Transmembrane helix</keyword>
<dbReference type="SMART" id="SM00369">
    <property type="entry name" value="LRR_TYP"/>
    <property type="match status" value="10"/>
</dbReference>
<keyword evidence="9" id="KW-0393">Immunoglobulin domain</keyword>
<dbReference type="InterPro" id="IPR013783">
    <property type="entry name" value="Ig-like_fold"/>
</dbReference>
<dbReference type="SMART" id="SM00365">
    <property type="entry name" value="LRR_SD22"/>
    <property type="match status" value="4"/>
</dbReference>
<dbReference type="FunFam" id="3.80.10.10:FF:001164">
    <property type="entry name" value="GH01279p"/>
    <property type="match status" value="1"/>
</dbReference>
<dbReference type="Pfam" id="PF13927">
    <property type="entry name" value="Ig_3"/>
    <property type="match status" value="1"/>
</dbReference>
<comment type="caution">
    <text evidence="13">The sequence shown here is derived from an EMBL/GenBank/DDBJ whole genome shotgun (WGS) entry which is preliminary data.</text>
</comment>
<keyword evidence="2" id="KW-0433">Leucine-rich repeat</keyword>
<feature type="domain" description="Ig-like" evidence="12">
    <location>
        <begin position="470"/>
        <end position="562"/>
    </location>
</feature>
<dbReference type="InterPro" id="IPR007110">
    <property type="entry name" value="Ig-like_dom"/>
</dbReference>
<dbReference type="EMBL" id="JYDJ01000006">
    <property type="protein sequence ID" value="KRX50492.1"/>
    <property type="molecule type" value="Genomic_DNA"/>
</dbReference>
<evidence type="ECO:0000256" key="4">
    <source>
        <dbReference type="ARBA" id="ARBA00022729"/>
    </source>
</evidence>
<dbReference type="SUPFAM" id="SSF52058">
    <property type="entry name" value="L domain-like"/>
    <property type="match status" value="1"/>
</dbReference>
<accession>A0A0V0UGB7</accession>
<dbReference type="AlphaFoldDB" id="A0A0V0UGB7"/>
<evidence type="ECO:0000256" key="9">
    <source>
        <dbReference type="ARBA" id="ARBA00023319"/>
    </source>
</evidence>
<dbReference type="PANTHER" id="PTHR24369">
    <property type="entry name" value="ANTIGEN BSP, PUTATIVE-RELATED"/>
    <property type="match status" value="1"/>
</dbReference>
<dbReference type="InterPro" id="IPR036179">
    <property type="entry name" value="Ig-like_dom_sf"/>
</dbReference>
<dbReference type="InterPro" id="IPR003598">
    <property type="entry name" value="Ig_sub2"/>
</dbReference>
<feature type="domain" description="Ig-like" evidence="12">
    <location>
        <begin position="573"/>
        <end position="662"/>
    </location>
</feature>
<evidence type="ECO:0000256" key="6">
    <source>
        <dbReference type="ARBA" id="ARBA00022989"/>
    </source>
</evidence>
<keyword evidence="3 11" id="KW-0812">Transmembrane</keyword>
<keyword evidence="14" id="KW-1185">Reference proteome</keyword>
<evidence type="ECO:0000256" key="10">
    <source>
        <dbReference type="SAM" id="MobiDB-lite"/>
    </source>
</evidence>
<dbReference type="SUPFAM" id="SSF48726">
    <property type="entry name" value="Immunoglobulin"/>
    <property type="match status" value="3"/>
</dbReference>
<name>A0A0V0UGB7_9BILA</name>
<dbReference type="InterPro" id="IPR032675">
    <property type="entry name" value="LRR_dom_sf"/>
</dbReference>
<evidence type="ECO:0000313" key="14">
    <source>
        <dbReference type="Proteomes" id="UP000055048"/>
    </source>
</evidence>
<keyword evidence="5" id="KW-0677">Repeat</keyword>
<dbReference type="GO" id="GO:0005886">
    <property type="term" value="C:plasma membrane"/>
    <property type="evidence" value="ECO:0007669"/>
    <property type="project" value="TreeGrafter"/>
</dbReference>
<feature type="region of interest" description="Disordered" evidence="10">
    <location>
        <begin position="765"/>
        <end position="791"/>
    </location>
</feature>
<feature type="compositionally biased region" description="Basic and acidic residues" evidence="10">
    <location>
        <begin position="765"/>
        <end position="784"/>
    </location>
</feature>
<dbReference type="Pfam" id="PF13855">
    <property type="entry name" value="LRR_8"/>
    <property type="match status" value="4"/>
</dbReference>
<dbReference type="SMART" id="SM00364">
    <property type="entry name" value="LRR_BAC"/>
    <property type="match status" value="5"/>
</dbReference>
<dbReference type="InterPro" id="IPR001611">
    <property type="entry name" value="Leu-rich_rpt"/>
</dbReference>
<comment type="subcellular location">
    <subcellularLocation>
        <location evidence="1">Membrane</location>
        <topology evidence="1">Single-pass membrane protein</topology>
    </subcellularLocation>
</comment>
<dbReference type="OrthoDB" id="5917255at2759"/>
<dbReference type="CDD" id="cd00099">
    <property type="entry name" value="IgV"/>
    <property type="match status" value="1"/>
</dbReference>
<feature type="domain" description="Ig-like" evidence="12">
    <location>
        <begin position="667"/>
        <end position="752"/>
    </location>
</feature>
<evidence type="ECO:0000256" key="2">
    <source>
        <dbReference type="ARBA" id="ARBA00022614"/>
    </source>
</evidence>
<evidence type="ECO:0000256" key="5">
    <source>
        <dbReference type="ARBA" id="ARBA00022737"/>
    </source>
</evidence>
<evidence type="ECO:0000256" key="7">
    <source>
        <dbReference type="ARBA" id="ARBA00023136"/>
    </source>
</evidence>
<evidence type="ECO:0000259" key="12">
    <source>
        <dbReference type="PROSITE" id="PS50835"/>
    </source>
</evidence>
<keyword evidence="7 11" id="KW-0472">Membrane</keyword>
<dbReference type="PRINTS" id="PR00019">
    <property type="entry name" value="LEURICHRPT"/>
</dbReference>
<evidence type="ECO:0000256" key="1">
    <source>
        <dbReference type="ARBA" id="ARBA00004167"/>
    </source>
</evidence>
<feature type="non-terminal residue" evidence="13">
    <location>
        <position position="1"/>
    </location>
</feature>
<feature type="transmembrane region" description="Helical" evidence="11">
    <location>
        <begin position="802"/>
        <end position="827"/>
    </location>
</feature>
<keyword evidence="8" id="KW-1015">Disulfide bond</keyword>
<evidence type="ECO:0000256" key="8">
    <source>
        <dbReference type="ARBA" id="ARBA00023157"/>
    </source>
</evidence>
<dbReference type="Gene3D" id="3.80.10.10">
    <property type="entry name" value="Ribonuclease Inhibitor"/>
    <property type="match status" value="3"/>
</dbReference>
<dbReference type="InterPro" id="IPR000372">
    <property type="entry name" value="LRRNT"/>
</dbReference>
<reference evidence="13 14" key="1">
    <citation type="submission" date="2015-01" db="EMBL/GenBank/DDBJ databases">
        <title>Evolution of Trichinella species and genotypes.</title>
        <authorList>
            <person name="Korhonen P.K."/>
            <person name="Edoardo P."/>
            <person name="Giuseppe L.R."/>
            <person name="Gasser R.B."/>
        </authorList>
    </citation>
    <scope>NUCLEOTIDE SEQUENCE [LARGE SCALE GENOMIC DNA]</scope>
    <source>
        <strain evidence="13">ISS417</strain>
    </source>
</reference>
<dbReference type="SMART" id="SM00409">
    <property type="entry name" value="IG"/>
    <property type="match status" value="3"/>
</dbReference>
<gene>
    <name evidence="13" type="primary">LRIG2</name>
    <name evidence="13" type="ORF">T05_12743</name>
</gene>
<dbReference type="PROSITE" id="PS50835">
    <property type="entry name" value="IG_LIKE"/>
    <property type="match status" value="3"/>
</dbReference>
<organism evidence="13 14">
    <name type="scientific">Trichinella murrelli</name>
    <dbReference type="NCBI Taxonomy" id="144512"/>
    <lineage>
        <taxon>Eukaryota</taxon>
        <taxon>Metazoa</taxon>
        <taxon>Ecdysozoa</taxon>
        <taxon>Nematoda</taxon>
        <taxon>Enoplea</taxon>
        <taxon>Dorylaimia</taxon>
        <taxon>Trichinellida</taxon>
        <taxon>Trichinellidae</taxon>
        <taxon>Trichinella</taxon>
    </lineage>
</organism>
<evidence type="ECO:0000256" key="3">
    <source>
        <dbReference type="ARBA" id="ARBA00022692"/>
    </source>
</evidence>
<dbReference type="InterPro" id="IPR013098">
    <property type="entry name" value="Ig_I-set"/>
</dbReference>
<evidence type="ECO:0000256" key="11">
    <source>
        <dbReference type="SAM" id="Phobius"/>
    </source>
</evidence>
<dbReference type="SMART" id="SM00408">
    <property type="entry name" value="IGc2"/>
    <property type="match status" value="3"/>
</dbReference>
<dbReference type="FunFam" id="2.60.40.10:FF:000032">
    <property type="entry name" value="palladin isoform X1"/>
    <property type="match status" value="1"/>
</dbReference>
<proteinExistence type="predicted"/>
<dbReference type="InterPro" id="IPR003599">
    <property type="entry name" value="Ig_sub"/>
</dbReference>
<sequence length="857" mass="96147">LTQCIVLLVCCHDHAVAFCLNDLAVFKIFLYILLQLDLCNAICSYSGFAVTAPRSLQLMFLFVPLFLWWPCIIICALCTTNVKECPQNCTCLNYSVNCSELSLNKLPILPADIIALNASFNNLATICDHSLLALKRLQHLHLDYNNIHTLESNCFGSLSALQVLTLVKNKLRRIPKEAFVTLQQLRKLNLSRNRLRKIDWFSFKGLHKVQILHLERNALSSINDGAFGNLAQLLELYLNNNKLTSVGQTWLYGLEKLEKLILSSNSVSMIESKGWRFCQRLLILDLSKNRLSALNSNIFSYLQRLEKLDLSENAISRIDEKALSSLGNLEFLDLSSNELSDVFMSGQHIFLGLSKVKVLKLNNNKLRSLPSNVFRGLDQLTRLELLHNPIIIFAEDSIPRIETLEMIWLNSSDVLCNCKSKWLISFLQKATLIGEHLRMARCKYPPKQAGNLLISVPLDQLTCDVYWPKPEILEQPQAIIGLQGATVTFNCSAICTGGCNVLIYWSKNDQRLYSSTEEGISDRLENEGNRTWTSYLTIEAVDEPDSGFYRCHVINELTMTVSNHVSLTVQIPPFFTKRPENTVATVGGTIRLECAASGQPDPMIFWQKDGGHDFPAARERRFHVMPSDVVFFIVLAKYQDSGVYSCIANSTAGFAKAEARLTVLDRGALVMTSTDKAVDLGKTAVLQCDSQEDKVADGRAIIQWSHNGQPFKLDRRRFIAGRGQMLVIVEARANDQGIYTCELNGNVRRTLRLIVKELNNEASKKFHSKSKSDDGKDDGKKNDDNELSSTNVKSRRDNGFDMLSTAGIVIAVVVLCVVLTSFVWLCLIWRNRRPASVVVAIRPDPLELSAVSTDVGL</sequence>
<dbReference type="Pfam" id="PF07679">
    <property type="entry name" value="I-set"/>
    <property type="match status" value="2"/>
</dbReference>
<dbReference type="Gene3D" id="2.60.40.10">
    <property type="entry name" value="Immunoglobulins"/>
    <property type="match status" value="3"/>
</dbReference>
<dbReference type="Proteomes" id="UP000055048">
    <property type="component" value="Unassembled WGS sequence"/>
</dbReference>
<dbReference type="InterPro" id="IPR003591">
    <property type="entry name" value="Leu-rich_rpt_typical-subtyp"/>
</dbReference>
<protein>
    <submittedName>
        <fullName evidence="13">Leucine-rich repeats and immunoglobulin-like domains protein 2</fullName>
    </submittedName>
</protein>
<keyword evidence="4" id="KW-0732">Signal</keyword>
<dbReference type="STRING" id="144512.A0A0V0UGB7"/>
<dbReference type="PANTHER" id="PTHR24369:SF210">
    <property type="entry name" value="CHAOPTIN-RELATED"/>
    <property type="match status" value="1"/>
</dbReference>